<dbReference type="InterPro" id="IPR036129">
    <property type="entry name" value="Glycerate_kinase_sf"/>
</dbReference>
<keyword evidence="1" id="KW-0418">Kinase</keyword>
<protein>
    <submittedName>
        <fullName evidence="1">Glycerate kinase</fullName>
    </submittedName>
</protein>
<dbReference type="PANTHER" id="PTHR21599">
    <property type="entry name" value="GLYCERATE KINASE"/>
    <property type="match status" value="1"/>
</dbReference>
<proteinExistence type="predicted"/>
<accession>A0ABS4J2Q8</accession>
<dbReference type="GO" id="GO:0016301">
    <property type="term" value="F:kinase activity"/>
    <property type="evidence" value="ECO:0007669"/>
    <property type="project" value="UniProtKB-KW"/>
</dbReference>
<dbReference type="Proteomes" id="UP001519287">
    <property type="component" value="Unassembled WGS sequence"/>
</dbReference>
<evidence type="ECO:0000313" key="1">
    <source>
        <dbReference type="EMBL" id="MBP1994131.1"/>
    </source>
</evidence>
<dbReference type="EMBL" id="JAGGLB010000023">
    <property type="protein sequence ID" value="MBP1994131.1"/>
    <property type="molecule type" value="Genomic_DNA"/>
</dbReference>
<reference evidence="1 2" key="1">
    <citation type="submission" date="2021-03" db="EMBL/GenBank/DDBJ databases">
        <title>Genomic Encyclopedia of Type Strains, Phase IV (KMG-IV): sequencing the most valuable type-strain genomes for metagenomic binning, comparative biology and taxonomic classification.</title>
        <authorList>
            <person name="Goeker M."/>
        </authorList>
    </citation>
    <scope>NUCLEOTIDE SEQUENCE [LARGE SCALE GENOMIC DNA]</scope>
    <source>
        <strain evidence="1 2">DSM 26048</strain>
    </source>
</reference>
<gene>
    <name evidence="1" type="ORF">J2Z66_005757</name>
</gene>
<sequence length="48" mass="5230">MDTDIVVMSDVTNPLCGERGAAVVYGPQKGADFEMIERLDRGMAHFAD</sequence>
<dbReference type="InterPro" id="IPR004381">
    <property type="entry name" value="Glycerate_kinase"/>
</dbReference>
<comment type="caution">
    <text evidence="1">The sequence shown here is derived from an EMBL/GenBank/DDBJ whole genome shotgun (WGS) entry which is preliminary data.</text>
</comment>
<dbReference type="PANTHER" id="PTHR21599:SF0">
    <property type="entry name" value="GLYCERATE KINASE"/>
    <property type="match status" value="1"/>
</dbReference>
<keyword evidence="1" id="KW-0808">Transferase</keyword>
<dbReference type="Gene3D" id="3.90.1510.10">
    <property type="entry name" value="Glycerate kinase, domain 2"/>
    <property type="match status" value="1"/>
</dbReference>
<keyword evidence="2" id="KW-1185">Reference proteome</keyword>
<organism evidence="1 2">
    <name type="scientific">Paenibacillus eucommiae</name>
    <dbReference type="NCBI Taxonomy" id="1355755"/>
    <lineage>
        <taxon>Bacteria</taxon>
        <taxon>Bacillati</taxon>
        <taxon>Bacillota</taxon>
        <taxon>Bacilli</taxon>
        <taxon>Bacillales</taxon>
        <taxon>Paenibacillaceae</taxon>
        <taxon>Paenibacillus</taxon>
    </lineage>
</organism>
<name>A0ABS4J2Q8_9BACL</name>
<evidence type="ECO:0000313" key="2">
    <source>
        <dbReference type="Proteomes" id="UP001519287"/>
    </source>
</evidence>
<dbReference type="SUPFAM" id="SSF110738">
    <property type="entry name" value="Glycerate kinase I"/>
    <property type="match status" value="1"/>
</dbReference>
<dbReference type="InterPro" id="IPR018193">
    <property type="entry name" value="Glyc_kinase_flavodox-like_fold"/>
</dbReference>
<dbReference type="Pfam" id="PF02595">
    <property type="entry name" value="Gly_kinase"/>
    <property type="match status" value="1"/>
</dbReference>